<proteinExistence type="predicted"/>
<dbReference type="Proteomes" id="UP001372338">
    <property type="component" value="Unassembled WGS sequence"/>
</dbReference>
<dbReference type="EMBL" id="JAYWIO010000007">
    <property type="protein sequence ID" value="KAK7252004.1"/>
    <property type="molecule type" value="Genomic_DNA"/>
</dbReference>
<evidence type="ECO:0000313" key="1">
    <source>
        <dbReference type="EMBL" id="KAK7252004.1"/>
    </source>
</evidence>
<organism evidence="1 2">
    <name type="scientific">Crotalaria pallida</name>
    <name type="common">Smooth rattlebox</name>
    <name type="synonym">Crotalaria striata</name>
    <dbReference type="NCBI Taxonomy" id="3830"/>
    <lineage>
        <taxon>Eukaryota</taxon>
        <taxon>Viridiplantae</taxon>
        <taxon>Streptophyta</taxon>
        <taxon>Embryophyta</taxon>
        <taxon>Tracheophyta</taxon>
        <taxon>Spermatophyta</taxon>
        <taxon>Magnoliopsida</taxon>
        <taxon>eudicotyledons</taxon>
        <taxon>Gunneridae</taxon>
        <taxon>Pentapetalae</taxon>
        <taxon>rosids</taxon>
        <taxon>fabids</taxon>
        <taxon>Fabales</taxon>
        <taxon>Fabaceae</taxon>
        <taxon>Papilionoideae</taxon>
        <taxon>50 kb inversion clade</taxon>
        <taxon>genistoids sensu lato</taxon>
        <taxon>core genistoids</taxon>
        <taxon>Crotalarieae</taxon>
        <taxon>Crotalaria</taxon>
    </lineage>
</organism>
<reference evidence="1 2" key="1">
    <citation type="submission" date="2024-01" db="EMBL/GenBank/DDBJ databases">
        <title>The genomes of 5 underutilized Papilionoideae crops provide insights into root nodulation and disease resistanc.</title>
        <authorList>
            <person name="Yuan L."/>
        </authorList>
    </citation>
    <scope>NUCLEOTIDE SEQUENCE [LARGE SCALE GENOMIC DNA]</scope>
    <source>
        <strain evidence="1">ZHUSHIDOU_FW_LH</strain>
        <tissue evidence="1">Leaf</tissue>
    </source>
</reference>
<keyword evidence="2" id="KW-1185">Reference proteome</keyword>
<protein>
    <submittedName>
        <fullName evidence="1">Uncharacterized protein</fullName>
    </submittedName>
</protein>
<sequence>MDQFDNRRCVSPNTHFAQAPLSELSRLTWTANPNTLLVHRHHIVVGQASQLVSDLNPSHCTRQKLHLWLCKFSLRFSLSFSLYSTTSHQLTNQEHSS</sequence>
<dbReference type="AlphaFoldDB" id="A0AAN9EA75"/>
<name>A0AAN9EA75_CROPI</name>
<accession>A0AAN9EA75</accession>
<evidence type="ECO:0000313" key="2">
    <source>
        <dbReference type="Proteomes" id="UP001372338"/>
    </source>
</evidence>
<comment type="caution">
    <text evidence="1">The sequence shown here is derived from an EMBL/GenBank/DDBJ whole genome shotgun (WGS) entry which is preliminary data.</text>
</comment>
<gene>
    <name evidence="1" type="ORF">RIF29_35670</name>
</gene>